<evidence type="ECO:0000313" key="1">
    <source>
        <dbReference type="EMBL" id="CAG8694158.1"/>
    </source>
</evidence>
<name>A0A9N9HIE7_FUNMO</name>
<accession>A0A9N9HIE7</accession>
<keyword evidence="2" id="KW-1185">Reference proteome</keyword>
<proteinExistence type="predicted"/>
<dbReference type="Proteomes" id="UP000789375">
    <property type="component" value="Unassembled WGS sequence"/>
</dbReference>
<reference evidence="1" key="1">
    <citation type="submission" date="2021-06" db="EMBL/GenBank/DDBJ databases">
        <authorList>
            <person name="Kallberg Y."/>
            <person name="Tangrot J."/>
            <person name="Rosling A."/>
        </authorList>
    </citation>
    <scope>NUCLEOTIDE SEQUENCE</scope>
    <source>
        <strain evidence="1">87-6 pot B 2015</strain>
    </source>
</reference>
<dbReference type="AlphaFoldDB" id="A0A9N9HIE7"/>
<evidence type="ECO:0000313" key="2">
    <source>
        <dbReference type="Proteomes" id="UP000789375"/>
    </source>
</evidence>
<comment type="caution">
    <text evidence="1">The sequence shown here is derived from an EMBL/GenBank/DDBJ whole genome shotgun (WGS) entry which is preliminary data.</text>
</comment>
<protein>
    <submittedName>
        <fullName evidence="1">1028_t:CDS:1</fullName>
    </submittedName>
</protein>
<dbReference type="EMBL" id="CAJVPP010008083">
    <property type="protein sequence ID" value="CAG8694158.1"/>
    <property type="molecule type" value="Genomic_DNA"/>
</dbReference>
<organism evidence="1 2">
    <name type="scientific">Funneliformis mosseae</name>
    <name type="common">Endomycorrhizal fungus</name>
    <name type="synonym">Glomus mosseae</name>
    <dbReference type="NCBI Taxonomy" id="27381"/>
    <lineage>
        <taxon>Eukaryota</taxon>
        <taxon>Fungi</taxon>
        <taxon>Fungi incertae sedis</taxon>
        <taxon>Mucoromycota</taxon>
        <taxon>Glomeromycotina</taxon>
        <taxon>Glomeromycetes</taxon>
        <taxon>Glomerales</taxon>
        <taxon>Glomeraceae</taxon>
        <taxon>Funneliformis</taxon>
    </lineage>
</organism>
<sequence>MPSIDKLISPDKSNATAVEMMKGVFNPSVTQLSNWLKAINKHYSDRLKKRQVGILEKVDRRLHANTYIAEMYDKSVQEFNKNKVIYSTIK</sequence>
<gene>
    <name evidence="1" type="ORF">FMOSSE_LOCUS13493</name>
</gene>